<dbReference type="Proteomes" id="UP001608902">
    <property type="component" value="Unassembled WGS sequence"/>
</dbReference>
<dbReference type="Gene3D" id="1.25.40.10">
    <property type="entry name" value="Tetratricopeptide repeat domain"/>
    <property type="match status" value="3"/>
</dbReference>
<sequence length="371" mass="42521">MYDQYHLLGRAYFCLLEGKSDQAEQQFNFVLNQAGENIPALLGKACIFYQRKEYRKALNCYKSVLRKKPDCPADVRLGIGYCLAKLGKMEKARLAFERCLELEPENVSALIAIAILDMNNLDAEGIQRGVRALGKAYQLEQENPVVLNHLANHFFYKKDLERVECLAWHAFQITENEAMRAESSYQLARSYHFRQNFEKAFQHYYQATQFATPGFVLPFFGLGQMYLHREDYDNAIGCFEKVLKVYPQNYDTLKVLGSLYAHSEPTDPNERIERRNKARELLKKVVDLCPDDIEALIDLAQLTENTDPKNSLDAYTKASEFLQNIVHVDVPPEITNNIGSLYFTLAQFEKAKVPRISLLSSSIPFLSLALS</sequence>
<evidence type="ECO:0000256" key="2">
    <source>
        <dbReference type="ARBA" id="ARBA00022803"/>
    </source>
</evidence>
<feature type="repeat" description="TPR" evidence="3">
    <location>
        <begin position="216"/>
        <end position="249"/>
    </location>
</feature>
<keyword evidence="5" id="KW-1185">Reference proteome</keyword>
<organism evidence="4 5">
    <name type="scientific">Gnathostoma spinigerum</name>
    <dbReference type="NCBI Taxonomy" id="75299"/>
    <lineage>
        <taxon>Eukaryota</taxon>
        <taxon>Metazoa</taxon>
        <taxon>Ecdysozoa</taxon>
        <taxon>Nematoda</taxon>
        <taxon>Chromadorea</taxon>
        <taxon>Rhabditida</taxon>
        <taxon>Spirurina</taxon>
        <taxon>Gnathostomatomorpha</taxon>
        <taxon>Gnathostomatoidea</taxon>
        <taxon>Gnathostomatidae</taxon>
        <taxon>Gnathostoma</taxon>
    </lineage>
</organism>
<gene>
    <name evidence="4" type="ORF">AB6A40_011341</name>
</gene>
<evidence type="ECO:0000256" key="3">
    <source>
        <dbReference type="PROSITE-ProRule" id="PRU00339"/>
    </source>
</evidence>
<keyword evidence="2 3" id="KW-0802">TPR repeat</keyword>
<protein>
    <recommendedName>
        <fullName evidence="6">RNA polymerase-associated protein CTR9-like protein</fullName>
    </recommendedName>
</protein>
<dbReference type="PANTHER" id="PTHR14027">
    <property type="entry name" value="RNA POLYMERASE-ASSOCIATED PROTEIN CTR9"/>
    <property type="match status" value="1"/>
</dbReference>
<dbReference type="InterPro" id="IPR011990">
    <property type="entry name" value="TPR-like_helical_dom_sf"/>
</dbReference>
<dbReference type="GO" id="GO:0005634">
    <property type="term" value="C:nucleus"/>
    <property type="evidence" value="ECO:0007669"/>
    <property type="project" value="UniProtKB-ARBA"/>
</dbReference>
<dbReference type="InterPro" id="IPR031101">
    <property type="entry name" value="Ctr9"/>
</dbReference>
<dbReference type="Pfam" id="PF00515">
    <property type="entry name" value="TPR_1"/>
    <property type="match status" value="1"/>
</dbReference>
<evidence type="ECO:0008006" key="6">
    <source>
        <dbReference type="Google" id="ProtNLM"/>
    </source>
</evidence>
<dbReference type="PROSITE" id="PS50005">
    <property type="entry name" value="TPR"/>
    <property type="match status" value="2"/>
</dbReference>
<name>A0ABD6F3X7_9BILA</name>
<dbReference type="SMART" id="SM00028">
    <property type="entry name" value="TPR"/>
    <property type="match status" value="5"/>
</dbReference>
<proteinExistence type="predicted"/>
<keyword evidence="1" id="KW-0677">Repeat</keyword>
<dbReference type="PANTHER" id="PTHR14027:SF2">
    <property type="entry name" value="RNA POLYMERASE-ASSOCIATED PROTEIN CTR9 HOMOLOG"/>
    <property type="match status" value="1"/>
</dbReference>
<dbReference type="SUPFAM" id="SSF81901">
    <property type="entry name" value="HCP-like"/>
    <property type="match status" value="1"/>
</dbReference>
<dbReference type="EMBL" id="JBGFUD010019496">
    <property type="protein sequence ID" value="MFH4984632.1"/>
    <property type="molecule type" value="Genomic_DNA"/>
</dbReference>
<accession>A0ABD6F3X7</accession>
<reference evidence="4 5" key="1">
    <citation type="submission" date="2024-08" db="EMBL/GenBank/DDBJ databases">
        <title>Gnathostoma spinigerum genome.</title>
        <authorList>
            <person name="Gonzalez-Bertolin B."/>
            <person name="Monzon S."/>
            <person name="Zaballos A."/>
            <person name="Jimenez P."/>
            <person name="Dekumyoy P."/>
            <person name="Varona S."/>
            <person name="Cuesta I."/>
            <person name="Sumanam S."/>
            <person name="Adisakwattana P."/>
            <person name="Gasser R.B."/>
            <person name="Hernandez-Gonzalez A."/>
            <person name="Young N.D."/>
            <person name="Perteguer M.J."/>
        </authorList>
    </citation>
    <scope>NUCLEOTIDE SEQUENCE [LARGE SCALE GENOMIC DNA]</scope>
    <source>
        <strain evidence="4">AL3</strain>
        <tissue evidence="4">Liver</tissue>
    </source>
</reference>
<evidence type="ECO:0000256" key="1">
    <source>
        <dbReference type="ARBA" id="ARBA00022737"/>
    </source>
</evidence>
<dbReference type="AlphaFoldDB" id="A0ABD6F3X7"/>
<feature type="repeat" description="TPR" evidence="3">
    <location>
        <begin position="73"/>
        <end position="106"/>
    </location>
</feature>
<dbReference type="SUPFAM" id="SSF48452">
    <property type="entry name" value="TPR-like"/>
    <property type="match status" value="1"/>
</dbReference>
<evidence type="ECO:0000313" key="4">
    <source>
        <dbReference type="EMBL" id="MFH4984632.1"/>
    </source>
</evidence>
<comment type="caution">
    <text evidence="4">The sequence shown here is derived from an EMBL/GenBank/DDBJ whole genome shotgun (WGS) entry which is preliminary data.</text>
</comment>
<evidence type="ECO:0000313" key="5">
    <source>
        <dbReference type="Proteomes" id="UP001608902"/>
    </source>
</evidence>
<dbReference type="InterPro" id="IPR019734">
    <property type="entry name" value="TPR_rpt"/>
</dbReference>
<dbReference type="Pfam" id="PF13432">
    <property type="entry name" value="TPR_16"/>
    <property type="match status" value="1"/>
</dbReference>